<feature type="region of interest" description="Disordered" evidence="1">
    <location>
        <begin position="1"/>
        <end position="37"/>
    </location>
</feature>
<dbReference type="EMBL" id="ML122251">
    <property type="protein sequence ID" value="RPD66158.1"/>
    <property type="molecule type" value="Genomic_DNA"/>
</dbReference>
<keyword evidence="2" id="KW-0812">Transmembrane</keyword>
<dbReference type="PANTHER" id="PTHR39605:SF1">
    <property type="entry name" value="MAJOR FACILITATOR SUPERFAMILY (MFS) PROFILE DOMAIN-CONTAINING PROTEIN"/>
    <property type="match status" value="1"/>
</dbReference>
<dbReference type="PANTHER" id="PTHR39605">
    <property type="entry name" value="MAJOR FACILITATOR SUPERFAMILY (MFS) PROFILE DOMAIN-CONTAINING PROTEIN"/>
    <property type="match status" value="1"/>
</dbReference>
<keyword evidence="2" id="KW-0472">Membrane</keyword>
<sequence>MSSAGDYELDDLSKRNAAIPEDEKEDEQQPSTDGPKDDGVISAWAWASAGLLSLVALPLICAPKLVLFLADTERSTPTPLESFLAWNTGIILSAIAVALVINVPSSPEDLTTRQGAPGHPLLEPLSAACLLISFISYNTTSVGSLGMLLCIGTGLIGGWGFWAILFAGSSRISRKTGADKRTSRFLFGNKAAASVQKKRWKKEQAARAKNL</sequence>
<protein>
    <submittedName>
        <fullName evidence="3">Uncharacterized protein</fullName>
    </submittedName>
</protein>
<reference evidence="3" key="1">
    <citation type="journal article" date="2018" name="Genome Biol. Evol.">
        <title>Genomics and development of Lentinus tigrinus, a white-rot wood-decaying mushroom with dimorphic fruiting bodies.</title>
        <authorList>
            <person name="Wu B."/>
            <person name="Xu Z."/>
            <person name="Knudson A."/>
            <person name="Carlson A."/>
            <person name="Chen N."/>
            <person name="Kovaka S."/>
            <person name="LaButti K."/>
            <person name="Lipzen A."/>
            <person name="Pennachio C."/>
            <person name="Riley R."/>
            <person name="Schakwitz W."/>
            <person name="Umezawa K."/>
            <person name="Ohm R.A."/>
            <person name="Grigoriev I.V."/>
            <person name="Nagy L.G."/>
            <person name="Gibbons J."/>
            <person name="Hibbett D."/>
        </authorList>
    </citation>
    <scope>NUCLEOTIDE SEQUENCE [LARGE SCALE GENOMIC DNA]</scope>
    <source>
        <strain evidence="3">ALCF2SS1-6</strain>
    </source>
</reference>
<evidence type="ECO:0000256" key="1">
    <source>
        <dbReference type="SAM" id="MobiDB-lite"/>
    </source>
</evidence>
<feature type="transmembrane region" description="Helical" evidence="2">
    <location>
        <begin position="43"/>
        <end position="70"/>
    </location>
</feature>
<feature type="transmembrane region" description="Helical" evidence="2">
    <location>
        <begin position="82"/>
        <end position="101"/>
    </location>
</feature>
<proteinExistence type="predicted"/>
<organism evidence="3 4">
    <name type="scientific">Lentinus tigrinus ALCF2SS1-6</name>
    <dbReference type="NCBI Taxonomy" id="1328759"/>
    <lineage>
        <taxon>Eukaryota</taxon>
        <taxon>Fungi</taxon>
        <taxon>Dikarya</taxon>
        <taxon>Basidiomycota</taxon>
        <taxon>Agaricomycotina</taxon>
        <taxon>Agaricomycetes</taxon>
        <taxon>Polyporales</taxon>
        <taxon>Polyporaceae</taxon>
        <taxon>Lentinus</taxon>
    </lineage>
</organism>
<accession>A0A5C2SS21</accession>
<dbReference type="OrthoDB" id="2550114at2759"/>
<dbReference type="Proteomes" id="UP000313359">
    <property type="component" value="Unassembled WGS sequence"/>
</dbReference>
<keyword evidence="4" id="KW-1185">Reference proteome</keyword>
<gene>
    <name evidence="3" type="ORF">L227DRAFT_606290</name>
</gene>
<evidence type="ECO:0000313" key="4">
    <source>
        <dbReference type="Proteomes" id="UP000313359"/>
    </source>
</evidence>
<name>A0A5C2SS21_9APHY</name>
<evidence type="ECO:0000313" key="3">
    <source>
        <dbReference type="EMBL" id="RPD66158.1"/>
    </source>
</evidence>
<dbReference type="AlphaFoldDB" id="A0A5C2SS21"/>
<keyword evidence="2" id="KW-1133">Transmembrane helix</keyword>
<evidence type="ECO:0000256" key="2">
    <source>
        <dbReference type="SAM" id="Phobius"/>
    </source>
</evidence>
<dbReference type="STRING" id="1328759.A0A5C2SS21"/>
<feature type="transmembrane region" description="Helical" evidence="2">
    <location>
        <begin position="145"/>
        <end position="167"/>
    </location>
</feature>